<evidence type="ECO:0000313" key="1">
    <source>
        <dbReference type="EMBL" id="KYC59408.1"/>
    </source>
</evidence>
<reference evidence="1 2" key="1">
    <citation type="submission" date="2016-01" db="EMBL/GenBank/DDBJ databases">
        <title>Genome Sequences of Twelve Sporeforming Bacillus Species Isolated from Foods.</title>
        <authorList>
            <person name="Berendsen E.M."/>
            <person name="Wells-Bennik M.H."/>
            <person name="Krawcyk A.O."/>
            <person name="De Jong A."/>
            <person name="Holsappel S."/>
            <person name="Eijlander R.T."/>
            <person name="Kuipers O.P."/>
        </authorList>
    </citation>
    <scope>NUCLEOTIDE SEQUENCE [LARGE SCALE GENOMIC DNA]</scope>
    <source>
        <strain evidence="1 2">B4098</strain>
    </source>
</reference>
<sequence length="42" mass="5107">MQKFPGQNKNGTLFHNKNTAEQERLIWTRHWASMKRLICTKY</sequence>
<dbReference type="Proteomes" id="UP000075288">
    <property type="component" value="Unassembled WGS sequence"/>
</dbReference>
<dbReference type="AlphaFoldDB" id="A0A150JQL6"/>
<name>A0A150JQL6_HEYCO</name>
<comment type="caution">
    <text evidence="1">The sequence shown here is derived from an EMBL/GenBank/DDBJ whole genome shotgun (WGS) entry which is preliminary data.</text>
</comment>
<dbReference type="PATRIC" id="fig|1398.26.peg.1944"/>
<accession>A0A150JQL6</accession>
<gene>
    <name evidence="1" type="ORF">B4098_2650</name>
</gene>
<organism evidence="1 2">
    <name type="scientific">Heyndrickxia coagulans</name>
    <name type="common">Weizmannia coagulans</name>
    <dbReference type="NCBI Taxonomy" id="1398"/>
    <lineage>
        <taxon>Bacteria</taxon>
        <taxon>Bacillati</taxon>
        <taxon>Bacillota</taxon>
        <taxon>Bacilli</taxon>
        <taxon>Bacillales</taxon>
        <taxon>Bacillaceae</taxon>
        <taxon>Heyndrickxia</taxon>
    </lineage>
</organism>
<evidence type="ECO:0000313" key="2">
    <source>
        <dbReference type="Proteomes" id="UP000075288"/>
    </source>
</evidence>
<proteinExistence type="predicted"/>
<protein>
    <submittedName>
        <fullName evidence="1">Uncharacterized protein</fullName>
    </submittedName>
</protein>
<dbReference type="EMBL" id="LQYG01000113">
    <property type="protein sequence ID" value="KYC59408.1"/>
    <property type="molecule type" value="Genomic_DNA"/>
</dbReference>